<dbReference type="KEGG" id="mlir:LPB04_05135"/>
<keyword evidence="1" id="KW-0472">Membrane</keyword>
<keyword evidence="3" id="KW-1185">Reference proteome</keyword>
<keyword evidence="1" id="KW-0812">Transmembrane</keyword>
<accession>A0A7L9U990</accession>
<organism evidence="2 3">
    <name type="scientific">Massilia litorea</name>
    <dbReference type="NCBI Taxonomy" id="2769491"/>
    <lineage>
        <taxon>Bacteria</taxon>
        <taxon>Pseudomonadati</taxon>
        <taxon>Pseudomonadota</taxon>
        <taxon>Betaproteobacteria</taxon>
        <taxon>Burkholderiales</taxon>
        <taxon>Oxalobacteraceae</taxon>
        <taxon>Telluria group</taxon>
        <taxon>Massilia</taxon>
    </lineage>
</organism>
<feature type="transmembrane region" description="Helical" evidence="1">
    <location>
        <begin position="20"/>
        <end position="42"/>
    </location>
</feature>
<proteinExistence type="predicted"/>
<dbReference type="AlphaFoldDB" id="A0A7L9U990"/>
<dbReference type="RefSeq" id="WP_193687663.1">
    <property type="nucleotide sequence ID" value="NZ_CP062941.1"/>
</dbReference>
<evidence type="ECO:0000313" key="3">
    <source>
        <dbReference type="Proteomes" id="UP000593875"/>
    </source>
</evidence>
<evidence type="ECO:0008006" key="4">
    <source>
        <dbReference type="Google" id="ProtNLM"/>
    </source>
</evidence>
<evidence type="ECO:0000256" key="1">
    <source>
        <dbReference type="SAM" id="Phobius"/>
    </source>
</evidence>
<dbReference type="Proteomes" id="UP000593875">
    <property type="component" value="Chromosome"/>
</dbReference>
<dbReference type="EMBL" id="CP062941">
    <property type="protein sequence ID" value="QOL50676.1"/>
    <property type="molecule type" value="Genomic_DNA"/>
</dbReference>
<feature type="transmembrane region" description="Helical" evidence="1">
    <location>
        <begin position="48"/>
        <end position="67"/>
    </location>
</feature>
<evidence type="ECO:0000313" key="2">
    <source>
        <dbReference type="EMBL" id="QOL50676.1"/>
    </source>
</evidence>
<name>A0A7L9U990_9BURK</name>
<keyword evidence="1" id="KW-1133">Transmembrane helix</keyword>
<protein>
    <recommendedName>
        <fullName evidence="4">PH domain-containing protein</fullName>
    </recommendedName>
</protein>
<reference evidence="2 3" key="1">
    <citation type="submission" date="2020-10" db="EMBL/GenBank/DDBJ databases">
        <title>Genome sequencing of Massilia sp. LPB0304.</title>
        <authorList>
            <person name="Kim J."/>
        </authorList>
    </citation>
    <scope>NUCLEOTIDE SEQUENCE [LARGE SCALE GENOMIC DNA]</scope>
    <source>
        <strain evidence="2 3">LPB0304</strain>
    </source>
</reference>
<gene>
    <name evidence="2" type="ORF">LPB04_05135</name>
</gene>
<sequence>MEEQNAPALSKADVIGMKSWLAYAGVLALAIVLFGVLLPLAFLWHELAALAVLILSALVVGYEFLLVRSVQLYMDDLGVWVHAGVLPWKKGVSGVKWRDMDEATFMNGFTSWATRSYTVRIGHRFTKDSEIVLTNIARGKEAVAVVNARHQALIRAGVVD</sequence>